<comment type="caution">
    <text evidence="6">The sequence shown here is derived from an EMBL/GenBank/DDBJ whole genome shotgun (WGS) entry which is preliminary data.</text>
</comment>
<feature type="transmembrane region" description="Helical" evidence="4">
    <location>
        <begin position="73"/>
        <end position="92"/>
    </location>
</feature>
<dbReference type="EMBL" id="VBOT01000105">
    <property type="protein sequence ID" value="TMQ50172.1"/>
    <property type="molecule type" value="Genomic_DNA"/>
</dbReference>
<dbReference type="InterPro" id="IPR011701">
    <property type="entry name" value="MFS"/>
</dbReference>
<reference evidence="6 7" key="1">
    <citation type="journal article" date="2019" name="Nat. Microbiol.">
        <title>Mediterranean grassland soil C-N compound turnover is dependent on rainfall and depth, and is mediated by genomically divergent microorganisms.</title>
        <authorList>
            <person name="Diamond S."/>
            <person name="Andeer P.F."/>
            <person name="Li Z."/>
            <person name="Crits-Christoph A."/>
            <person name="Burstein D."/>
            <person name="Anantharaman K."/>
            <person name="Lane K.R."/>
            <person name="Thomas B.C."/>
            <person name="Pan C."/>
            <person name="Northen T.R."/>
            <person name="Banfield J.F."/>
        </authorList>
    </citation>
    <scope>NUCLEOTIDE SEQUENCE [LARGE SCALE GENOMIC DNA]</scope>
    <source>
        <strain evidence="6">WS_3</strain>
    </source>
</reference>
<feature type="transmembrane region" description="Helical" evidence="4">
    <location>
        <begin position="47"/>
        <end position="66"/>
    </location>
</feature>
<evidence type="ECO:0000256" key="3">
    <source>
        <dbReference type="ARBA" id="ARBA00023136"/>
    </source>
</evidence>
<dbReference type="GO" id="GO:0005886">
    <property type="term" value="C:plasma membrane"/>
    <property type="evidence" value="ECO:0007669"/>
    <property type="project" value="TreeGrafter"/>
</dbReference>
<dbReference type="InterPro" id="IPR020846">
    <property type="entry name" value="MFS_dom"/>
</dbReference>
<proteinExistence type="predicted"/>
<dbReference type="GO" id="GO:0022857">
    <property type="term" value="F:transmembrane transporter activity"/>
    <property type="evidence" value="ECO:0007669"/>
    <property type="project" value="InterPro"/>
</dbReference>
<feature type="transmembrane region" description="Helical" evidence="4">
    <location>
        <begin position="201"/>
        <end position="230"/>
    </location>
</feature>
<feature type="transmembrane region" description="Helical" evidence="4">
    <location>
        <begin position="274"/>
        <end position="303"/>
    </location>
</feature>
<feature type="domain" description="Major facilitator superfamily (MFS) profile" evidence="5">
    <location>
        <begin position="8"/>
        <end position="380"/>
    </location>
</feature>
<dbReference type="PANTHER" id="PTHR43129">
    <property type="entry name" value="FOSMIDOMYCIN RESISTANCE PROTEIN"/>
    <property type="match status" value="1"/>
</dbReference>
<feature type="transmembrane region" description="Helical" evidence="4">
    <location>
        <begin position="242"/>
        <end position="262"/>
    </location>
</feature>
<evidence type="ECO:0000256" key="4">
    <source>
        <dbReference type="SAM" id="Phobius"/>
    </source>
</evidence>
<dbReference type="Gene3D" id="1.20.1250.20">
    <property type="entry name" value="MFS general substrate transporter like domains"/>
    <property type="match status" value="1"/>
</dbReference>
<evidence type="ECO:0000313" key="6">
    <source>
        <dbReference type="EMBL" id="TMQ50172.1"/>
    </source>
</evidence>
<protein>
    <submittedName>
        <fullName evidence="6">MFS transporter</fullName>
    </submittedName>
</protein>
<sequence>MPSRLHPRLLLVSAAHLTIDAYSSFVTPLIPLLIVKLHLSLTQVGTLVALSSLASSLSQPLFGWLSDRLSRPWFVAFGPLVAAVFLSSVGLAPSFGGLAAIVMLGGIGAAAFHPQAAVLASGLSERRALAMSTFVTGGTIGFSIGPLFAAAMAGALGLERTWLGALPGLVVSAVLIAWFARVPPAARFHRERPAFSELRPVWRPLAMLYFAVVFRSAVSFGFMTFLPILLHRRGLSVQSGGLALSAYLGAGAVGGLLGGWIAERWGGRGVVIRSFLGALPLFVAFLLLPTGPGVVCLALGNLMLQGSLPVNVVIGQELSPRHASTISSLLMGFAWGLGVLMVGPTGALADARGLENALLALTTLLGAGLLCAIALPKMGLAAAGTAAVVAEP</sequence>
<dbReference type="Proteomes" id="UP000320184">
    <property type="component" value="Unassembled WGS sequence"/>
</dbReference>
<gene>
    <name evidence="6" type="ORF">E6K73_08530</name>
</gene>
<dbReference type="AlphaFoldDB" id="A0A538SFP0"/>
<evidence type="ECO:0000256" key="2">
    <source>
        <dbReference type="ARBA" id="ARBA00022989"/>
    </source>
</evidence>
<feature type="transmembrane region" description="Helical" evidence="4">
    <location>
        <begin position="323"/>
        <end position="342"/>
    </location>
</feature>
<keyword evidence="3 4" id="KW-0472">Membrane</keyword>
<accession>A0A538SFP0</accession>
<keyword evidence="2 4" id="KW-1133">Transmembrane helix</keyword>
<evidence type="ECO:0000313" key="7">
    <source>
        <dbReference type="Proteomes" id="UP000320184"/>
    </source>
</evidence>
<dbReference type="Pfam" id="PF07690">
    <property type="entry name" value="MFS_1"/>
    <property type="match status" value="1"/>
</dbReference>
<dbReference type="CDD" id="cd17478">
    <property type="entry name" value="MFS_FsR"/>
    <property type="match status" value="1"/>
</dbReference>
<organism evidence="6 7">
    <name type="scientific">Eiseniibacteriota bacterium</name>
    <dbReference type="NCBI Taxonomy" id="2212470"/>
    <lineage>
        <taxon>Bacteria</taxon>
        <taxon>Candidatus Eiseniibacteriota</taxon>
    </lineage>
</organism>
<keyword evidence="1 4" id="KW-0812">Transmembrane</keyword>
<evidence type="ECO:0000256" key="1">
    <source>
        <dbReference type="ARBA" id="ARBA00022692"/>
    </source>
</evidence>
<feature type="transmembrane region" description="Helical" evidence="4">
    <location>
        <begin position="354"/>
        <end position="375"/>
    </location>
</feature>
<feature type="transmembrane region" description="Helical" evidence="4">
    <location>
        <begin position="162"/>
        <end position="180"/>
    </location>
</feature>
<dbReference type="InterPro" id="IPR036259">
    <property type="entry name" value="MFS_trans_sf"/>
</dbReference>
<dbReference type="SUPFAM" id="SSF103473">
    <property type="entry name" value="MFS general substrate transporter"/>
    <property type="match status" value="1"/>
</dbReference>
<dbReference type="PANTHER" id="PTHR43129:SF1">
    <property type="entry name" value="FOSMIDOMYCIN RESISTANCE PROTEIN"/>
    <property type="match status" value="1"/>
</dbReference>
<dbReference type="PROSITE" id="PS50850">
    <property type="entry name" value="MFS"/>
    <property type="match status" value="1"/>
</dbReference>
<evidence type="ECO:0000259" key="5">
    <source>
        <dbReference type="PROSITE" id="PS50850"/>
    </source>
</evidence>
<feature type="transmembrane region" description="Helical" evidence="4">
    <location>
        <begin position="134"/>
        <end position="156"/>
    </location>
</feature>
<name>A0A538SFP0_UNCEI</name>
<feature type="transmembrane region" description="Helical" evidence="4">
    <location>
        <begin position="98"/>
        <end position="122"/>
    </location>
</feature>